<evidence type="ECO:0000259" key="7">
    <source>
        <dbReference type="SMART" id="SM00717"/>
    </source>
</evidence>
<dbReference type="PANTHER" id="PTHR12855:SF10">
    <property type="entry name" value="DNA METHYLTRANSFERASE 1-ASSOCIATED PROTEIN 1"/>
    <property type="match status" value="1"/>
</dbReference>
<dbReference type="InterPro" id="IPR032563">
    <property type="entry name" value="DAMP1_SANT-like"/>
</dbReference>
<keyword evidence="2" id="KW-0156">Chromatin regulator</keyword>
<dbReference type="GO" id="GO:0006281">
    <property type="term" value="P:DNA repair"/>
    <property type="evidence" value="ECO:0007669"/>
    <property type="project" value="InterPro"/>
</dbReference>
<organism evidence="8 9">
    <name type="scientific">Apatococcus fuscideae</name>
    <dbReference type="NCBI Taxonomy" id="2026836"/>
    <lineage>
        <taxon>Eukaryota</taxon>
        <taxon>Viridiplantae</taxon>
        <taxon>Chlorophyta</taxon>
        <taxon>core chlorophytes</taxon>
        <taxon>Trebouxiophyceae</taxon>
        <taxon>Chlorellales</taxon>
        <taxon>Chlorellaceae</taxon>
        <taxon>Apatococcus</taxon>
    </lineage>
</organism>
<feature type="region of interest" description="Disordered" evidence="6">
    <location>
        <begin position="377"/>
        <end position="406"/>
    </location>
</feature>
<keyword evidence="4" id="KW-0804">Transcription</keyword>
<accession>A0AAW1T4Y5</accession>
<keyword evidence="3" id="KW-0805">Transcription regulation</keyword>
<reference evidence="8 9" key="1">
    <citation type="journal article" date="2024" name="Nat. Commun.">
        <title>Phylogenomics reveals the evolutionary origins of lichenization in chlorophyte algae.</title>
        <authorList>
            <person name="Puginier C."/>
            <person name="Libourel C."/>
            <person name="Otte J."/>
            <person name="Skaloud P."/>
            <person name="Haon M."/>
            <person name="Grisel S."/>
            <person name="Petersen M."/>
            <person name="Berrin J.G."/>
            <person name="Delaux P.M."/>
            <person name="Dal Grande F."/>
            <person name="Keller J."/>
        </authorList>
    </citation>
    <scope>NUCLEOTIDE SEQUENCE [LARGE SCALE GENOMIC DNA]</scope>
    <source>
        <strain evidence="8 9">SAG 2523</strain>
    </source>
</reference>
<dbReference type="GO" id="GO:0000812">
    <property type="term" value="C:Swr1 complex"/>
    <property type="evidence" value="ECO:0007669"/>
    <property type="project" value="TreeGrafter"/>
</dbReference>
<dbReference type="GO" id="GO:0003714">
    <property type="term" value="F:transcription corepressor activity"/>
    <property type="evidence" value="ECO:0007669"/>
    <property type="project" value="TreeGrafter"/>
</dbReference>
<dbReference type="GO" id="GO:0006338">
    <property type="term" value="P:chromatin remodeling"/>
    <property type="evidence" value="ECO:0007669"/>
    <property type="project" value="InterPro"/>
</dbReference>
<keyword evidence="5" id="KW-0539">Nucleus</keyword>
<evidence type="ECO:0000256" key="1">
    <source>
        <dbReference type="ARBA" id="ARBA00004123"/>
    </source>
</evidence>
<dbReference type="GO" id="GO:0000122">
    <property type="term" value="P:negative regulation of transcription by RNA polymerase II"/>
    <property type="evidence" value="ECO:0007669"/>
    <property type="project" value="TreeGrafter"/>
</dbReference>
<protein>
    <recommendedName>
        <fullName evidence="7">Myb-like domain-containing protein</fullName>
    </recommendedName>
</protein>
<dbReference type="AlphaFoldDB" id="A0AAW1T4Y5"/>
<feature type="domain" description="Myb-like" evidence="7">
    <location>
        <begin position="142"/>
        <end position="195"/>
    </location>
</feature>
<comment type="caution">
    <text evidence="8">The sequence shown here is derived from an EMBL/GenBank/DDBJ whole genome shotgun (WGS) entry which is preliminary data.</text>
</comment>
<evidence type="ECO:0000256" key="4">
    <source>
        <dbReference type="ARBA" id="ARBA00023163"/>
    </source>
</evidence>
<dbReference type="EMBL" id="JALJOV010000375">
    <property type="protein sequence ID" value="KAK9864248.1"/>
    <property type="molecule type" value="Genomic_DNA"/>
</dbReference>
<dbReference type="Pfam" id="PF16282">
    <property type="entry name" value="SANT_DAMP1_like"/>
    <property type="match status" value="1"/>
</dbReference>
<dbReference type="GO" id="GO:0035267">
    <property type="term" value="C:NuA4 histone acetyltransferase complex"/>
    <property type="evidence" value="ECO:0007669"/>
    <property type="project" value="InterPro"/>
</dbReference>
<sequence>MSDVKDILGMSRAPDRSEVQPKPKEQKAKRPEGMSREAFALLDGSHPIAPSSFVADLAKKQAGLKEKRTPAEKRGQVVWEMRPFKNEARQDGLELRHWAKCLKDNAGRVRLAEDGEYPFARLDCKPMVYRHDDEEWDNVIVKDADWTREETEYLLDLCDQFHLRFLIIADRYEAPAGKTRSMEDLKARYYTIARQLLIAREGGPEQVAHQTIVKYPFNADAERARKRAVEALLARSAGQEAADQATLEAARGIENTRRAAAIPRKQPPAADTVELATPVDLPEQPLPGASSLLGADLKPAQLKPGVFSRAAHMREVARQQLANVPGGARAQKQVDTLLAELGPKGEPVCATQATCAAYLALRADIVQMLELRKRLQHRQAAEASQGGSEGRGRRAHKGKVPARYDA</sequence>
<evidence type="ECO:0000256" key="5">
    <source>
        <dbReference type="ARBA" id="ARBA00023242"/>
    </source>
</evidence>
<name>A0AAW1T4Y5_9CHLO</name>
<feature type="region of interest" description="Disordered" evidence="6">
    <location>
        <begin position="1"/>
        <end position="37"/>
    </location>
</feature>
<evidence type="ECO:0000313" key="8">
    <source>
        <dbReference type="EMBL" id="KAK9864248.1"/>
    </source>
</evidence>
<evidence type="ECO:0000313" key="9">
    <source>
        <dbReference type="Proteomes" id="UP001485043"/>
    </source>
</evidence>
<comment type="subcellular location">
    <subcellularLocation>
        <location evidence="1">Nucleus</location>
    </subcellularLocation>
</comment>
<dbReference type="Gene3D" id="1.10.10.60">
    <property type="entry name" value="Homeodomain-like"/>
    <property type="match status" value="1"/>
</dbReference>
<dbReference type="InterPro" id="IPR001005">
    <property type="entry name" value="SANT/Myb"/>
</dbReference>
<feature type="compositionally biased region" description="Basic and acidic residues" evidence="6">
    <location>
        <begin position="13"/>
        <end position="35"/>
    </location>
</feature>
<gene>
    <name evidence="8" type="ORF">WJX84_004370</name>
</gene>
<evidence type="ECO:0000256" key="3">
    <source>
        <dbReference type="ARBA" id="ARBA00023015"/>
    </source>
</evidence>
<evidence type="ECO:0000256" key="6">
    <source>
        <dbReference type="SAM" id="MobiDB-lite"/>
    </source>
</evidence>
<evidence type="ECO:0000256" key="2">
    <source>
        <dbReference type="ARBA" id="ARBA00022853"/>
    </source>
</evidence>
<keyword evidence="9" id="KW-1185">Reference proteome</keyword>
<dbReference type="PANTHER" id="PTHR12855">
    <property type="entry name" value="DNA METHYLTRANSFERASE 1-ASSOCIATED PROTEIN 1 FAMILY MEMBER"/>
    <property type="match status" value="1"/>
</dbReference>
<dbReference type="SMART" id="SM00717">
    <property type="entry name" value="SANT"/>
    <property type="match status" value="1"/>
</dbReference>
<proteinExistence type="predicted"/>
<dbReference type="Proteomes" id="UP001485043">
    <property type="component" value="Unassembled WGS sequence"/>
</dbReference>
<dbReference type="InterPro" id="IPR027109">
    <property type="entry name" value="Swc4/Dmap1"/>
</dbReference>